<organism evidence="4 5">
    <name type="scientific">Sporothrix curviconia</name>
    <dbReference type="NCBI Taxonomy" id="1260050"/>
    <lineage>
        <taxon>Eukaryota</taxon>
        <taxon>Fungi</taxon>
        <taxon>Dikarya</taxon>
        <taxon>Ascomycota</taxon>
        <taxon>Pezizomycotina</taxon>
        <taxon>Sordariomycetes</taxon>
        <taxon>Sordariomycetidae</taxon>
        <taxon>Ophiostomatales</taxon>
        <taxon>Ophiostomataceae</taxon>
        <taxon>Sporothrix</taxon>
    </lineage>
</organism>
<keyword evidence="1" id="KW-0147">Chitin-binding</keyword>
<evidence type="ECO:0000256" key="1">
    <source>
        <dbReference type="ARBA" id="ARBA00022669"/>
    </source>
</evidence>
<name>A0ABP0CN77_9PEZI</name>
<reference evidence="4 5" key="1">
    <citation type="submission" date="2024-01" db="EMBL/GenBank/DDBJ databases">
        <authorList>
            <person name="Allen C."/>
            <person name="Tagirdzhanova G."/>
        </authorList>
    </citation>
    <scope>NUCLEOTIDE SEQUENCE [LARGE SCALE GENOMIC DNA]</scope>
</reference>
<dbReference type="EMBL" id="CAWUHB010000073">
    <property type="protein sequence ID" value="CAK7233351.1"/>
    <property type="molecule type" value="Genomic_DNA"/>
</dbReference>
<feature type="signal peptide" evidence="3">
    <location>
        <begin position="1"/>
        <end position="25"/>
    </location>
</feature>
<dbReference type="Proteomes" id="UP001642405">
    <property type="component" value="Unassembled WGS sequence"/>
</dbReference>
<keyword evidence="3" id="KW-0732">Signal</keyword>
<dbReference type="InterPro" id="IPR053214">
    <property type="entry name" value="LysM12-like"/>
</dbReference>
<keyword evidence="2" id="KW-0843">Virulence</keyword>
<dbReference type="PANTHER" id="PTHR47700:SF1">
    <property type="entry name" value="CHITINASE"/>
    <property type="match status" value="1"/>
</dbReference>
<gene>
    <name evidence="4" type="ORF">SCUCBS95973_008565</name>
</gene>
<protein>
    <submittedName>
        <fullName evidence="4">Uncharacterized protein</fullName>
    </submittedName>
</protein>
<feature type="chain" id="PRO_5046653858" evidence="3">
    <location>
        <begin position="26"/>
        <end position="263"/>
    </location>
</feature>
<sequence>MVACHSLFSVALRVLSLGLVVSGDARIVSPPHQPLRLPASPGYRNRHDACPIGHCHRAIFQQFNPYDDVDDRSATHRILACSSGGNDFLVMPPSSGASTQAAGGIVNATYELGWMADGQLAPMSSLPLIALLANQINAYLTHGHGNDGANATMMALFGQFGGVTAGVYVGKGLQSAGVGSFALGHLAEQLQQASSSLAISGGTLAMQLSGPTYDGDHTFGFVVSTNNSYAAVQRQMQAWNNASCMALGNNKSASPGLQRSRRQ</sequence>
<evidence type="ECO:0000313" key="5">
    <source>
        <dbReference type="Proteomes" id="UP001642405"/>
    </source>
</evidence>
<dbReference type="PANTHER" id="PTHR47700">
    <property type="entry name" value="V CHITINASE, PUTATIVE (AFU_ORTHOLOGUE AFUA_6G13720)-RELATED"/>
    <property type="match status" value="1"/>
</dbReference>
<evidence type="ECO:0000256" key="2">
    <source>
        <dbReference type="ARBA" id="ARBA00023026"/>
    </source>
</evidence>
<accession>A0ABP0CN77</accession>
<evidence type="ECO:0000313" key="4">
    <source>
        <dbReference type="EMBL" id="CAK7233351.1"/>
    </source>
</evidence>
<keyword evidence="5" id="KW-1185">Reference proteome</keyword>
<evidence type="ECO:0000256" key="3">
    <source>
        <dbReference type="SAM" id="SignalP"/>
    </source>
</evidence>
<proteinExistence type="predicted"/>
<comment type="caution">
    <text evidence="4">The sequence shown here is derived from an EMBL/GenBank/DDBJ whole genome shotgun (WGS) entry which is preliminary data.</text>
</comment>